<dbReference type="KEGG" id="mbry:B1812_16290"/>
<accession>A0A1W6N1T8</accession>
<proteinExistence type="predicted"/>
<dbReference type="InterPro" id="IPR051532">
    <property type="entry name" value="Ester_Hydrolysis_Enzymes"/>
</dbReference>
<dbReference type="RefSeq" id="WP_085773777.1">
    <property type="nucleotide sequence ID" value="NZ_AP027149.1"/>
</dbReference>
<keyword evidence="1" id="KW-0732">Signal</keyword>
<sequence>MFASKIYRVILFLALPLVMLASSAAARPLQILVFGDSLSSGFELQEGQDFATVLKHKLLADGHDVIVWNDSGPGDTTADGLARIDMALERHPDLVILELGANDMLDQVDPKVTYQNLDAIISKFEAQGARVLLAGMFSLPKNGPYYVVGFNNIFPNVARAHHLPLYPFFLQGVYGHPALMLSDNKHPNALGVARVVAGIAPLVEHVLNSMAPHGTATLIRHRAH</sequence>
<evidence type="ECO:0000313" key="3">
    <source>
        <dbReference type="EMBL" id="ARN83721.1"/>
    </source>
</evidence>
<gene>
    <name evidence="3" type="ORF">B1812_16290</name>
</gene>
<evidence type="ECO:0000256" key="1">
    <source>
        <dbReference type="SAM" id="SignalP"/>
    </source>
</evidence>
<dbReference type="GO" id="GO:0004622">
    <property type="term" value="F:phosphatidylcholine lysophospholipase activity"/>
    <property type="evidence" value="ECO:0007669"/>
    <property type="project" value="TreeGrafter"/>
</dbReference>
<dbReference type="OrthoDB" id="9786188at2"/>
<dbReference type="EMBL" id="CP019948">
    <property type="protein sequence ID" value="ARN83721.1"/>
    <property type="molecule type" value="Genomic_DNA"/>
</dbReference>
<dbReference type="CDD" id="cd01822">
    <property type="entry name" value="Lysophospholipase_L1_like"/>
    <property type="match status" value="1"/>
</dbReference>
<feature type="signal peptide" evidence="1">
    <location>
        <begin position="1"/>
        <end position="26"/>
    </location>
</feature>
<evidence type="ECO:0000313" key="4">
    <source>
        <dbReference type="Proteomes" id="UP000193978"/>
    </source>
</evidence>
<dbReference type="STRING" id="655015.B1812_16290"/>
<dbReference type="InterPro" id="IPR013830">
    <property type="entry name" value="SGNH_hydro"/>
</dbReference>
<dbReference type="SUPFAM" id="SSF52266">
    <property type="entry name" value="SGNH hydrolase"/>
    <property type="match status" value="1"/>
</dbReference>
<dbReference type="PANTHER" id="PTHR30383">
    <property type="entry name" value="THIOESTERASE 1/PROTEASE 1/LYSOPHOSPHOLIPASE L1"/>
    <property type="match status" value="1"/>
</dbReference>
<keyword evidence="4" id="KW-1185">Reference proteome</keyword>
<organism evidence="3 4">
    <name type="scientific">Methylocystis bryophila</name>
    <dbReference type="NCBI Taxonomy" id="655015"/>
    <lineage>
        <taxon>Bacteria</taxon>
        <taxon>Pseudomonadati</taxon>
        <taxon>Pseudomonadota</taxon>
        <taxon>Alphaproteobacteria</taxon>
        <taxon>Hyphomicrobiales</taxon>
        <taxon>Methylocystaceae</taxon>
        <taxon>Methylocystis</taxon>
    </lineage>
</organism>
<dbReference type="AlphaFoldDB" id="A0A1W6N1T8"/>
<dbReference type="PANTHER" id="PTHR30383:SF24">
    <property type="entry name" value="THIOESTERASE 1_PROTEASE 1_LYSOPHOSPHOLIPASE L1"/>
    <property type="match status" value="1"/>
</dbReference>
<feature type="chain" id="PRO_5012868251" description="SGNH hydrolase-type esterase domain-containing protein" evidence="1">
    <location>
        <begin position="27"/>
        <end position="224"/>
    </location>
</feature>
<dbReference type="Gene3D" id="3.40.50.1110">
    <property type="entry name" value="SGNH hydrolase"/>
    <property type="match status" value="1"/>
</dbReference>
<name>A0A1W6N1T8_9HYPH</name>
<dbReference type="Pfam" id="PF13472">
    <property type="entry name" value="Lipase_GDSL_2"/>
    <property type="match status" value="1"/>
</dbReference>
<dbReference type="InterPro" id="IPR036514">
    <property type="entry name" value="SGNH_hydro_sf"/>
</dbReference>
<evidence type="ECO:0000259" key="2">
    <source>
        <dbReference type="Pfam" id="PF13472"/>
    </source>
</evidence>
<dbReference type="Proteomes" id="UP000193978">
    <property type="component" value="Chromosome"/>
</dbReference>
<reference evidence="3 4" key="1">
    <citation type="submission" date="2017-02" db="EMBL/GenBank/DDBJ databases">
        <authorList>
            <person name="Peterson S.W."/>
        </authorList>
    </citation>
    <scope>NUCLEOTIDE SEQUENCE [LARGE SCALE GENOMIC DNA]</scope>
    <source>
        <strain evidence="3 4">S285</strain>
    </source>
</reference>
<feature type="domain" description="SGNH hydrolase-type esterase" evidence="2">
    <location>
        <begin position="33"/>
        <end position="193"/>
    </location>
</feature>
<protein>
    <recommendedName>
        <fullName evidence="2">SGNH hydrolase-type esterase domain-containing protein</fullName>
    </recommendedName>
</protein>